<name>A0A4Y1RWP6_PRUDU</name>
<keyword evidence="1" id="KW-0472">Membrane</keyword>
<protein>
    <submittedName>
        <fullName evidence="2">Wall-associated receptor kinase 1</fullName>
    </submittedName>
</protein>
<keyword evidence="1" id="KW-1133">Transmembrane helix</keyword>
<keyword evidence="2" id="KW-0675">Receptor</keyword>
<organism evidence="2">
    <name type="scientific">Prunus dulcis</name>
    <name type="common">Almond</name>
    <name type="synonym">Amygdalus dulcis</name>
    <dbReference type="NCBI Taxonomy" id="3755"/>
    <lineage>
        <taxon>Eukaryota</taxon>
        <taxon>Viridiplantae</taxon>
        <taxon>Streptophyta</taxon>
        <taxon>Embryophyta</taxon>
        <taxon>Tracheophyta</taxon>
        <taxon>Spermatophyta</taxon>
        <taxon>Magnoliopsida</taxon>
        <taxon>eudicotyledons</taxon>
        <taxon>Gunneridae</taxon>
        <taxon>Pentapetalae</taxon>
        <taxon>rosids</taxon>
        <taxon>fabids</taxon>
        <taxon>Rosales</taxon>
        <taxon>Rosaceae</taxon>
        <taxon>Amygdaloideae</taxon>
        <taxon>Amygdaleae</taxon>
        <taxon>Prunus</taxon>
    </lineage>
</organism>
<dbReference type="EMBL" id="AP019304">
    <property type="protein sequence ID" value="BBH08821.1"/>
    <property type="molecule type" value="Genomic_DNA"/>
</dbReference>
<evidence type="ECO:0000313" key="2">
    <source>
        <dbReference type="EMBL" id="BBH08821.1"/>
    </source>
</evidence>
<keyword evidence="1" id="KW-0812">Transmembrane</keyword>
<dbReference type="GO" id="GO:0016301">
    <property type="term" value="F:kinase activity"/>
    <property type="evidence" value="ECO:0007669"/>
    <property type="project" value="UniProtKB-KW"/>
</dbReference>
<accession>A0A4Y1RWP6</accession>
<proteinExistence type="predicted"/>
<reference evidence="2" key="1">
    <citation type="journal article" date="2019" name="Science">
        <title>Mutation of a bHLH transcription factor allowed almond domestication.</title>
        <authorList>
            <person name="Sanchez-Perez R."/>
            <person name="Pavan S."/>
            <person name="Mazzeo R."/>
            <person name="Moldovan C."/>
            <person name="Aiese Cigliano R."/>
            <person name="Del Cueto J."/>
            <person name="Ricciardi F."/>
            <person name="Lotti C."/>
            <person name="Ricciardi L."/>
            <person name="Dicenta F."/>
            <person name="Lopez-Marques R.L."/>
            <person name="Lindberg Moller B."/>
        </authorList>
    </citation>
    <scope>NUCLEOTIDE SEQUENCE</scope>
</reference>
<gene>
    <name evidence="2" type="ORF">Prudu_021125</name>
</gene>
<keyword evidence="2" id="KW-0418">Kinase</keyword>
<evidence type="ECO:0000256" key="1">
    <source>
        <dbReference type="SAM" id="Phobius"/>
    </source>
</evidence>
<sequence length="85" mass="9112">MLCHRNVTDDTGFVGKQEGDPIRGSDDLEKLELWTVAFASPFPRKSGFSQSSFSCLISLSIAVTSFIVGLSSGQVLTQSRATPST</sequence>
<keyword evidence="2" id="KW-0808">Transferase</keyword>
<dbReference type="AlphaFoldDB" id="A0A4Y1RWP6"/>
<feature type="transmembrane region" description="Helical" evidence="1">
    <location>
        <begin position="51"/>
        <end position="70"/>
    </location>
</feature>